<keyword evidence="2" id="KW-0547">Nucleotide-binding</keyword>
<dbReference type="Pfam" id="PF04326">
    <property type="entry name" value="SLFN_AlbA_2"/>
    <property type="match status" value="1"/>
</dbReference>
<accession>A0A5C4NNE4</accession>
<keyword evidence="2" id="KW-0067">ATP-binding</keyword>
<dbReference type="InterPro" id="IPR038461">
    <property type="entry name" value="Schlafen_AlbA_2_dom_sf"/>
</dbReference>
<gene>
    <name evidence="2" type="ORF">FHG71_00045</name>
</gene>
<name>A0A5C4NNE4_9RHOB</name>
<evidence type="ECO:0000313" key="2">
    <source>
        <dbReference type="EMBL" id="TNC74576.1"/>
    </source>
</evidence>
<protein>
    <submittedName>
        <fullName evidence="2">ATP-binding protein</fullName>
    </submittedName>
</protein>
<dbReference type="Proteomes" id="UP000305709">
    <property type="component" value="Unassembled WGS sequence"/>
</dbReference>
<reference evidence="2 3" key="1">
    <citation type="submission" date="2019-06" db="EMBL/GenBank/DDBJ databases">
        <authorList>
            <person name="Jiang L."/>
        </authorList>
    </citation>
    <scope>NUCLEOTIDE SEQUENCE [LARGE SCALE GENOMIC DNA]</scope>
    <source>
        <strain evidence="2 3">YIM 48858</strain>
    </source>
</reference>
<dbReference type="OrthoDB" id="9807907at2"/>
<dbReference type="SUPFAM" id="SSF52540">
    <property type="entry name" value="P-loop containing nucleoside triphosphate hydrolases"/>
    <property type="match status" value="1"/>
</dbReference>
<dbReference type="RefSeq" id="WP_139079571.1">
    <property type="nucleotide sequence ID" value="NZ_VDFV01000001.1"/>
</dbReference>
<dbReference type="InterPro" id="IPR007421">
    <property type="entry name" value="Schlafen_AlbA_2_dom"/>
</dbReference>
<comment type="caution">
    <text evidence="2">The sequence shown here is derived from an EMBL/GenBank/DDBJ whole genome shotgun (WGS) entry which is preliminary data.</text>
</comment>
<sequence length="854" mass="94900">MKEQLSGVLRAIHAKELPVSFDELFADCYDYEEHRFTTQETSVLDYKEHLPYNDPNYVYGLLKLIVAFHNTYGGLIIFGVRDSDLKAVGVKESLDIEKFNALLTDFFGVSEELLRNDYPVGPPEEGRKIVVLLIPKRTKKSPARLLRDVASLKKGSIFLRDRHQAIRADERHLPLLFSSRTAFEDPTPTGPVAIHVSMPPSPATMQQFISRSDLSLKLWEWFTFGKNPRQYLSGAGGSGKSTLAHEFAAILAVTAEDLVLTNGGTLDYIVYVSAKETEFNVTTATEQPFVLRQFSSAEELFTQILVHSGLHTTSAVNGMTTEEKLDALEETFDSFNGFIVIDDIDTLSRAGIDTGEEELFYLSSKSKKITKILYTLRNDASFARNASISVPGLELDKEFPQFVDACCAMFQVPPPEAEYEKEIIKESSALPLLVETIIGLRKSSSNYAQALRDFKDRGGEAARKYLYQREYDKLKSGGKSRQVLAALVEYGGSLDFDALSTVVSATPEQTREAITDTVSVFLKVRNVEGVGTLYELSQSAIPFIRTASQGLAYYGAVKRAVEQYRTSTAKSTPAEAVTIIKMEELVKSRRYDDVVVIARGIGSADPLQVNPRFMAALGRAYVQATIPDYTAARDLFQKAMNFGHSDIFMMRAWYHAERNTGYRFREAADVCQLVISGAKFSNRHKSEFYSKLGDCLSSIAKGSLGESPESRVRILGQAVIAYVRAMHSIDDGEGLDRSKTVEWLQRATSSLFQTCRADFSGFFDLLAEAARDGVDLSKDASQVIAAPLYQLAKSGDLGLLKQAQGRLKGVIALLRRVSRQKQLLGLDVFCIEAEAVLRSLELQIIAVESRRRSN</sequence>
<dbReference type="Gene3D" id="3.40.50.300">
    <property type="entry name" value="P-loop containing nucleotide triphosphate hydrolases"/>
    <property type="match status" value="1"/>
</dbReference>
<feature type="domain" description="Schlafen AlbA-2" evidence="1">
    <location>
        <begin position="40"/>
        <end position="164"/>
    </location>
</feature>
<dbReference type="AlphaFoldDB" id="A0A5C4NNE4"/>
<proteinExistence type="predicted"/>
<keyword evidence="3" id="KW-1185">Reference proteome</keyword>
<evidence type="ECO:0000313" key="3">
    <source>
        <dbReference type="Proteomes" id="UP000305709"/>
    </source>
</evidence>
<dbReference type="InterPro" id="IPR027417">
    <property type="entry name" value="P-loop_NTPase"/>
</dbReference>
<dbReference type="GO" id="GO:0005524">
    <property type="term" value="F:ATP binding"/>
    <property type="evidence" value="ECO:0007669"/>
    <property type="project" value="UniProtKB-KW"/>
</dbReference>
<dbReference type="Gene3D" id="3.30.950.30">
    <property type="entry name" value="Schlafen, AAA domain"/>
    <property type="match status" value="1"/>
</dbReference>
<evidence type="ECO:0000259" key="1">
    <source>
        <dbReference type="Pfam" id="PF04326"/>
    </source>
</evidence>
<dbReference type="EMBL" id="VDFV01000001">
    <property type="protein sequence ID" value="TNC74576.1"/>
    <property type="molecule type" value="Genomic_DNA"/>
</dbReference>
<organism evidence="2 3">
    <name type="scientific">Rubellimicrobium roseum</name>
    <dbReference type="NCBI Taxonomy" id="687525"/>
    <lineage>
        <taxon>Bacteria</taxon>
        <taxon>Pseudomonadati</taxon>
        <taxon>Pseudomonadota</taxon>
        <taxon>Alphaproteobacteria</taxon>
        <taxon>Rhodobacterales</taxon>
        <taxon>Roseobacteraceae</taxon>
        <taxon>Rubellimicrobium</taxon>
    </lineage>
</organism>